<gene>
    <name evidence="1" type="ORF">DLAC_03292</name>
</gene>
<keyword evidence="2" id="KW-1185">Reference proteome</keyword>
<evidence type="ECO:0000313" key="2">
    <source>
        <dbReference type="Proteomes" id="UP000076078"/>
    </source>
</evidence>
<dbReference type="EMBL" id="LODT01000016">
    <property type="protein sequence ID" value="KYR00141.1"/>
    <property type="molecule type" value="Genomic_DNA"/>
</dbReference>
<dbReference type="Proteomes" id="UP000076078">
    <property type="component" value="Unassembled WGS sequence"/>
</dbReference>
<dbReference type="AlphaFoldDB" id="A0A152A248"/>
<sequence length="1188" mass="140489">MDSEIMELDIDKSQYEQYFDKSIMEFKQTKHLNHCLWEEVFFEKLKRLESVPQSYHICKLFIKTLMKTKSGFKEYLIKCIQSKDVNCHVVIFQLTSKHDDIIDFSTPLFNRYLTFGIQHHSHRVRTLALSHLTGYVMLKYDFIDLYQLFLKVSFKLNELNDKAYEILQRMKLIKVMIGSIEFYMEVSALVFSSDHLDDRLIDHYFRFINLQISLFKENKKQMNWNVILDSIVKILPRIISQNHIKLKSQKFNEIYEFRSLFGDEQSKYFEKSLWNCLMEYKQQGGDNHIIDRFICGFSYDSTIIQSQIENGVLYSLIREHPSDFSKTLKIYSKYFNQVQFEEVYTLIFNNVECQDELDHLVSSNVSKMQNIFLEHINWAIGKLDQYTRLIRSVAVLVKNWHSRLSAFQLNNIANNIVEKLEKPIIAEKKCDHPQLSHFLWELYKLSGNLDLLKMVIHNLENLEYLELLEIFQACPPEIVDIFYQNIQEYLANREPIWNIKRVPLLKIYNYLSQNHQQHFMQYQYHIHKRLSVDVLKMCYAPRLDGKREYMLMLELIRIAPSGLLPTGYLVKVIMDIYHHLHNQYYIDECTKRLYFESIDNLSTCLADRFKLKNQQDSSHETFERFVYLQLSPDTVTGCRDGLNDHLAYGSLIQFVQDNPVPMELDWEACMETGYYVLIQTALKLKDNDILKSILLNNLNSGFVTLFQTKFILMDFLNQNNDELLNQFLDYTIEYLPRLLFQRLLYNYPEIVISNSSVQTHINRLIDSDMQLEIKALQMECLYPLIPESKEHLQERVKAIPPLSDYIYFRIMTLCKNFITIYNMTLTCRRLFNLASKLVSLQPEQDNYEFRGDLASIDKPEDSYHLFKYGVAGMNTLKLSLVPKHFQSSIEELHIDSDAPIDIHYLSSLKSIIVSSHEYYHSFTKILNDAQSNLEELKFGFSESPNFLKESIEFLKQFLMSMKENQCKLTKLCIIVCTTEYETDIHRLIIDIRSHFKTSKPINGNPYWLSLSVNSLIKFTPNTNIFEVSDLVSLSNYSSFSNESNQYINVDRFLHLYKVYIYIQNNVLKTLNMLLQCKTIKKLVIIGDIMDCKSQLQLVQRDIQNNTTLKWVKVVLSYTIHDNCKYKTMSKDIEDTIQNIFDTFNLSTSINTVQLTTEQRPFLIPILPNYQQVNTGKFKNYNNFTFKSI</sequence>
<evidence type="ECO:0000313" key="1">
    <source>
        <dbReference type="EMBL" id="KYR00141.1"/>
    </source>
</evidence>
<organism evidence="1 2">
    <name type="scientific">Tieghemostelium lacteum</name>
    <name type="common">Slime mold</name>
    <name type="synonym">Dictyostelium lacteum</name>
    <dbReference type="NCBI Taxonomy" id="361077"/>
    <lineage>
        <taxon>Eukaryota</taxon>
        <taxon>Amoebozoa</taxon>
        <taxon>Evosea</taxon>
        <taxon>Eumycetozoa</taxon>
        <taxon>Dictyostelia</taxon>
        <taxon>Dictyosteliales</taxon>
        <taxon>Raperosteliaceae</taxon>
        <taxon>Tieghemostelium</taxon>
    </lineage>
</organism>
<dbReference type="InParanoid" id="A0A152A248"/>
<proteinExistence type="predicted"/>
<protein>
    <submittedName>
        <fullName evidence="1">Uncharacterized protein</fullName>
    </submittedName>
</protein>
<accession>A0A152A248</accession>
<reference evidence="1 2" key="1">
    <citation type="submission" date="2015-12" db="EMBL/GenBank/DDBJ databases">
        <title>Dictyostelia acquired genes for synthesis and detection of signals that induce cell-type specialization by lateral gene transfer from prokaryotes.</title>
        <authorList>
            <person name="Gloeckner G."/>
            <person name="Schaap P."/>
        </authorList>
    </citation>
    <scope>NUCLEOTIDE SEQUENCE [LARGE SCALE GENOMIC DNA]</scope>
    <source>
        <strain evidence="1 2">TK</strain>
    </source>
</reference>
<comment type="caution">
    <text evidence="1">The sequence shown here is derived from an EMBL/GenBank/DDBJ whole genome shotgun (WGS) entry which is preliminary data.</text>
</comment>
<name>A0A152A248_TIELA</name>